<accession>A0A1G7P996</accession>
<organism evidence="2 3">
    <name type="scientific">Limimonas halophila</name>
    <dbReference type="NCBI Taxonomy" id="1082479"/>
    <lineage>
        <taxon>Bacteria</taxon>
        <taxon>Pseudomonadati</taxon>
        <taxon>Pseudomonadota</taxon>
        <taxon>Alphaproteobacteria</taxon>
        <taxon>Rhodospirillales</taxon>
        <taxon>Rhodovibrionaceae</taxon>
        <taxon>Limimonas</taxon>
    </lineage>
</organism>
<dbReference type="AlphaFoldDB" id="A0A1G7P996"/>
<evidence type="ECO:0000313" key="2">
    <source>
        <dbReference type="EMBL" id="SDF82774.1"/>
    </source>
</evidence>
<dbReference type="GO" id="GO:0016787">
    <property type="term" value="F:hydrolase activity"/>
    <property type="evidence" value="ECO:0007669"/>
    <property type="project" value="InterPro"/>
</dbReference>
<proteinExistence type="predicted"/>
<dbReference type="STRING" id="1082479.SAMN05216241_102479"/>
<dbReference type="EMBL" id="FNCE01000002">
    <property type="protein sequence ID" value="SDF82774.1"/>
    <property type="molecule type" value="Genomic_DNA"/>
</dbReference>
<feature type="domain" description="Beta-lactamase hydrolase-like protein phosphatase-like" evidence="1">
    <location>
        <begin position="5"/>
        <end position="112"/>
    </location>
</feature>
<dbReference type="NCBIfam" id="TIGR01244">
    <property type="entry name" value="TIGR01244 family sulfur transferase"/>
    <property type="match status" value="1"/>
</dbReference>
<sequence length="146" mass="15709">MLDPKWLSQQVAACGQIDRNEIVDARQRGFVAIVNNRPDGEGGPTQPDATSNKALAGQHGLSYHHLPLATVQDLTPELIDQMADALANADGTVLVHCKTGGRSALLWALVQVRHHGRKIEDVLNDTEKAGFELGGTRPLLEKFAAA</sequence>
<dbReference type="RefSeq" id="WP_090019080.1">
    <property type="nucleotide sequence ID" value="NZ_FNCE01000002.1"/>
</dbReference>
<gene>
    <name evidence="2" type="ORF">SAMN05216241_102479</name>
</gene>
<keyword evidence="3" id="KW-1185">Reference proteome</keyword>
<name>A0A1G7P996_9PROT</name>
<evidence type="ECO:0000259" key="1">
    <source>
        <dbReference type="Pfam" id="PF04273"/>
    </source>
</evidence>
<dbReference type="InterPro" id="IPR005939">
    <property type="entry name" value="BLH_phosphatase-like"/>
</dbReference>
<dbReference type="Proteomes" id="UP000199415">
    <property type="component" value="Unassembled WGS sequence"/>
</dbReference>
<dbReference type="OrthoDB" id="9805710at2"/>
<reference evidence="2 3" key="1">
    <citation type="submission" date="2016-10" db="EMBL/GenBank/DDBJ databases">
        <authorList>
            <person name="de Groot N.N."/>
        </authorList>
    </citation>
    <scope>NUCLEOTIDE SEQUENCE [LARGE SCALE GENOMIC DNA]</scope>
    <source>
        <strain evidence="2 3">DSM 25584</strain>
    </source>
</reference>
<protein>
    <submittedName>
        <fullName evidence="2">TIGR01244 family protein</fullName>
    </submittedName>
</protein>
<dbReference type="Gene3D" id="3.90.190.10">
    <property type="entry name" value="Protein tyrosine phosphatase superfamily"/>
    <property type="match status" value="1"/>
</dbReference>
<dbReference type="SUPFAM" id="SSF52799">
    <property type="entry name" value="(Phosphotyrosine protein) phosphatases II"/>
    <property type="match status" value="1"/>
</dbReference>
<dbReference type="InterPro" id="IPR029021">
    <property type="entry name" value="Prot-tyrosine_phosphatase-like"/>
</dbReference>
<dbReference type="Pfam" id="PF04273">
    <property type="entry name" value="BLH_phosphatase"/>
    <property type="match status" value="1"/>
</dbReference>
<evidence type="ECO:0000313" key="3">
    <source>
        <dbReference type="Proteomes" id="UP000199415"/>
    </source>
</evidence>